<dbReference type="PANTHER" id="PTHR42773:SF3">
    <property type="entry name" value="SLR0630 PROTEIN"/>
    <property type="match status" value="1"/>
</dbReference>
<comment type="caution">
    <text evidence="2">The sequence shown here is derived from an EMBL/GenBank/DDBJ whole genome shotgun (WGS) entry which is preliminary data.</text>
</comment>
<accession>A0A8J7L882</accession>
<name>A0A8J7L882_9NOST</name>
<reference evidence="2 3" key="1">
    <citation type="journal article" date="2021" name="Int. J. Syst. Evol. Microbiol.">
        <title>Amazonocrinis nigriterrae gen. nov., sp. nov., Atlanticothrix silvestris gen. nov., sp. nov. and Dendronalium phyllosphericum gen. nov., sp. nov., nostocacean cyanobacteria from Brazilian environments.</title>
        <authorList>
            <person name="Alvarenga D.O."/>
            <person name="Andreote A.P.D."/>
            <person name="Branco L.H.Z."/>
            <person name="Delbaje E."/>
            <person name="Cruz R.B."/>
            <person name="Varani A.M."/>
            <person name="Fiore M.F."/>
        </authorList>
    </citation>
    <scope>NUCLEOTIDE SEQUENCE [LARGE SCALE GENOMIC DNA]</scope>
    <source>
        <strain evidence="2 3">CENA67</strain>
    </source>
</reference>
<evidence type="ECO:0000313" key="3">
    <source>
        <dbReference type="Proteomes" id="UP000632766"/>
    </source>
</evidence>
<dbReference type="RefSeq" id="WP_198126054.1">
    <property type="nucleotide sequence ID" value="NZ_JAECZC010000037.1"/>
</dbReference>
<dbReference type="InterPro" id="IPR036866">
    <property type="entry name" value="RibonucZ/Hydroxyglut_hydro"/>
</dbReference>
<dbReference type="PANTHER" id="PTHR42773">
    <property type="entry name" value="METALLO-BETA-LACTAMASE-RELATED"/>
    <property type="match status" value="1"/>
</dbReference>
<organism evidence="2 3">
    <name type="scientific">Amazonocrinis nigriterrae CENA67</name>
    <dbReference type="NCBI Taxonomy" id="2794033"/>
    <lineage>
        <taxon>Bacteria</taxon>
        <taxon>Bacillati</taxon>
        <taxon>Cyanobacteriota</taxon>
        <taxon>Cyanophyceae</taxon>
        <taxon>Nostocales</taxon>
        <taxon>Nostocaceae</taxon>
        <taxon>Amazonocrinis</taxon>
        <taxon>Amazonocrinis nigriterrae</taxon>
    </lineage>
</organism>
<keyword evidence="3" id="KW-1185">Reference proteome</keyword>
<dbReference type="AlphaFoldDB" id="A0A8J7L882"/>
<dbReference type="EMBL" id="JAECZC010000037">
    <property type="protein sequence ID" value="MBH8564199.1"/>
    <property type="molecule type" value="Genomic_DNA"/>
</dbReference>
<feature type="domain" description="Metallo-beta-lactamase" evidence="1">
    <location>
        <begin position="33"/>
        <end position="194"/>
    </location>
</feature>
<dbReference type="Gene3D" id="3.60.15.10">
    <property type="entry name" value="Ribonuclease Z/Hydroxyacylglutathione hydrolase-like"/>
    <property type="match status" value="1"/>
</dbReference>
<sequence>MCPLPQQPSQTAKPPHAVLNSIFAFPPNRDTLGGTSYFIVRNEGNILIDCPALVQTNQDFLRSHGGVRWLFLTHRGAIGQTAELQQAMGCEIMIQEQEAYLLPGLTVTTFAQEFTLPTAQLIWTPGHSPGSSCLYYSDLGGVLFSGRHLLPNQQGEPMPLRTAKTFHWPRQIKSLQSLLDRFTPETLQYICPGANTGFLRGKGIIDNAYQRLASLDLPALLPIQPII</sequence>
<dbReference type="SMART" id="SM00849">
    <property type="entry name" value="Lactamase_B"/>
    <property type="match status" value="1"/>
</dbReference>
<proteinExistence type="predicted"/>
<dbReference type="InterPro" id="IPR001279">
    <property type="entry name" value="Metallo-B-lactamas"/>
</dbReference>
<gene>
    <name evidence="2" type="ORF">I8748_18735</name>
</gene>
<dbReference type="SUPFAM" id="SSF56281">
    <property type="entry name" value="Metallo-hydrolase/oxidoreductase"/>
    <property type="match status" value="1"/>
</dbReference>
<evidence type="ECO:0000259" key="1">
    <source>
        <dbReference type="SMART" id="SM00849"/>
    </source>
</evidence>
<dbReference type="Proteomes" id="UP000632766">
    <property type="component" value="Unassembled WGS sequence"/>
</dbReference>
<evidence type="ECO:0000313" key="2">
    <source>
        <dbReference type="EMBL" id="MBH8564199.1"/>
    </source>
</evidence>
<protein>
    <submittedName>
        <fullName evidence="2">MBL fold metallo-hydrolase</fullName>
    </submittedName>
</protein>